<name>A0ABR4YMF2_9MYCO</name>
<comment type="similarity">
    <text evidence="6">Belongs to the PINc/VapC protein family.</text>
</comment>
<dbReference type="HAMAP" id="MF_00265">
    <property type="entry name" value="VapC_Nob1"/>
    <property type="match status" value="1"/>
</dbReference>
<dbReference type="SUPFAM" id="SSF88723">
    <property type="entry name" value="PIN domain-like"/>
    <property type="match status" value="1"/>
</dbReference>
<proteinExistence type="inferred from homology"/>
<evidence type="ECO:0000256" key="4">
    <source>
        <dbReference type="ARBA" id="ARBA00022801"/>
    </source>
</evidence>
<feature type="binding site" evidence="6">
    <location>
        <position position="106"/>
    </location>
    <ligand>
        <name>Mg(2+)</name>
        <dbReference type="ChEBI" id="CHEBI:18420"/>
    </ligand>
</feature>
<evidence type="ECO:0000313" key="9">
    <source>
        <dbReference type="Proteomes" id="UP000031004"/>
    </source>
</evidence>
<dbReference type="InterPro" id="IPR029060">
    <property type="entry name" value="PIN-like_dom_sf"/>
</dbReference>
<dbReference type="Proteomes" id="UP000031004">
    <property type="component" value="Unassembled WGS sequence"/>
</dbReference>
<evidence type="ECO:0000256" key="1">
    <source>
        <dbReference type="ARBA" id="ARBA00022649"/>
    </source>
</evidence>
<protein>
    <recommendedName>
        <fullName evidence="6">Ribonuclease VapC</fullName>
        <shortName evidence="6">RNase VapC</shortName>
        <ecNumber evidence="6">3.1.-.-</ecNumber>
    </recommendedName>
    <alternativeName>
        <fullName evidence="6">Toxin VapC</fullName>
    </alternativeName>
</protein>
<dbReference type="EMBL" id="JTLZ01000012">
    <property type="protein sequence ID" value="KHO19920.1"/>
    <property type="molecule type" value="Genomic_DNA"/>
</dbReference>
<dbReference type="NCBIfam" id="TIGR00028">
    <property type="entry name" value="Mtu_PIN_fam"/>
    <property type="match status" value="1"/>
</dbReference>
<organism evidence="8 9">
    <name type="scientific">Mycolicibacterium setense</name>
    <dbReference type="NCBI Taxonomy" id="431269"/>
    <lineage>
        <taxon>Bacteria</taxon>
        <taxon>Bacillati</taxon>
        <taxon>Actinomycetota</taxon>
        <taxon>Actinomycetes</taxon>
        <taxon>Mycobacteriales</taxon>
        <taxon>Mycobacteriaceae</taxon>
        <taxon>Mycolicibacterium</taxon>
    </lineage>
</organism>
<keyword evidence="9" id="KW-1185">Reference proteome</keyword>
<dbReference type="InterPro" id="IPR022907">
    <property type="entry name" value="VapC_family"/>
</dbReference>
<evidence type="ECO:0000256" key="6">
    <source>
        <dbReference type="HAMAP-Rule" id="MF_00265"/>
    </source>
</evidence>
<sequence length="143" mass="15676">MTRALLDVNVLIALLDSDHVDHERVRQWVGAEIVHGWASCAITQNGFVRIISQPRYPSPVSPAHAISRLARAAATKYHEYWTCSVSLLDDELIDHSQLHGHRQVTDAYLLALATANGGRFATLDQSIPITAVRNASATNLAVI</sequence>
<keyword evidence="5 6" id="KW-0460">Magnesium</keyword>
<feature type="domain" description="PIN" evidence="7">
    <location>
        <begin position="5"/>
        <end position="127"/>
    </location>
</feature>
<evidence type="ECO:0000313" key="8">
    <source>
        <dbReference type="EMBL" id="KHO19920.1"/>
    </source>
</evidence>
<keyword evidence="1 6" id="KW-1277">Toxin-antitoxin system</keyword>
<evidence type="ECO:0000256" key="2">
    <source>
        <dbReference type="ARBA" id="ARBA00022722"/>
    </source>
</evidence>
<comment type="caution">
    <text evidence="8">The sequence shown here is derived from an EMBL/GenBank/DDBJ whole genome shotgun (WGS) entry which is preliminary data.</text>
</comment>
<comment type="function">
    <text evidence="6">Toxic component of a toxin-antitoxin (TA) system. An RNase.</text>
</comment>
<dbReference type="EC" id="3.1.-.-" evidence="6"/>
<keyword evidence="3 6" id="KW-0479">Metal-binding</keyword>
<evidence type="ECO:0000259" key="7">
    <source>
        <dbReference type="Pfam" id="PF01850"/>
    </source>
</evidence>
<reference evidence="8 9" key="1">
    <citation type="submission" date="2014-11" db="EMBL/GenBank/DDBJ databases">
        <title>Mycobacterium setense Manresensis Genome.</title>
        <authorList>
            <person name="Rech G."/>
            <person name="Sumoy L."/>
        </authorList>
    </citation>
    <scope>NUCLEOTIDE SEQUENCE [LARGE SCALE GENOMIC DNA]</scope>
    <source>
        <strain evidence="8 9">Manresensis</strain>
    </source>
</reference>
<dbReference type="InterPro" id="IPR006226">
    <property type="entry name" value="Mtu_PIN"/>
</dbReference>
<keyword evidence="2 6" id="KW-0540">Nuclease</keyword>
<dbReference type="RefSeq" id="WP_039325948.1">
    <property type="nucleotide sequence ID" value="NZ_JACKSA010000273.1"/>
</dbReference>
<dbReference type="Pfam" id="PF01850">
    <property type="entry name" value="PIN"/>
    <property type="match status" value="1"/>
</dbReference>
<keyword evidence="4 6" id="KW-0378">Hydrolase</keyword>
<keyword evidence="6" id="KW-0800">Toxin</keyword>
<comment type="cofactor">
    <cofactor evidence="6">
        <name>Mg(2+)</name>
        <dbReference type="ChEBI" id="CHEBI:18420"/>
    </cofactor>
</comment>
<dbReference type="InterPro" id="IPR002716">
    <property type="entry name" value="PIN_dom"/>
</dbReference>
<gene>
    <name evidence="6" type="primary">vapC</name>
    <name evidence="8" type="ORF">QQ44_25130</name>
</gene>
<feature type="binding site" evidence="6">
    <location>
        <position position="7"/>
    </location>
    <ligand>
        <name>Mg(2+)</name>
        <dbReference type="ChEBI" id="CHEBI:18420"/>
    </ligand>
</feature>
<evidence type="ECO:0000256" key="5">
    <source>
        <dbReference type="ARBA" id="ARBA00022842"/>
    </source>
</evidence>
<evidence type="ECO:0000256" key="3">
    <source>
        <dbReference type="ARBA" id="ARBA00022723"/>
    </source>
</evidence>
<accession>A0ABR4YMF2</accession>